<evidence type="ECO:0000313" key="2">
    <source>
        <dbReference type="Proteomes" id="UP000185781"/>
    </source>
</evidence>
<dbReference type="SUPFAM" id="SSF48295">
    <property type="entry name" value="TrpR-like"/>
    <property type="match status" value="1"/>
</dbReference>
<evidence type="ECO:0008006" key="3">
    <source>
        <dbReference type="Google" id="ProtNLM"/>
    </source>
</evidence>
<dbReference type="AlphaFoldDB" id="A0A1N7NER3"/>
<organism evidence="1 2">
    <name type="scientific">Chryseobacterium gambrini</name>
    <dbReference type="NCBI Taxonomy" id="373672"/>
    <lineage>
        <taxon>Bacteria</taxon>
        <taxon>Pseudomonadati</taxon>
        <taxon>Bacteroidota</taxon>
        <taxon>Flavobacteriia</taxon>
        <taxon>Flavobacteriales</taxon>
        <taxon>Weeksellaceae</taxon>
        <taxon>Chryseobacterium group</taxon>
        <taxon>Chryseobacterium</taxon>
    </lineage>
</organism>
<gene>
    <name evidence="1" type="ORF">SAMN05421785_104214</name>
</gene>
<dbReference type="InterPro" id="IPR010921">
    <property type="entry name" value="Trp_repressor/repl_initiator"/>
</dbReference>
<dbReference type="OrthoDB" id="1260127at2"/>
<dbReference type="Proteomes" id="UP000185781">
    <property type="component" value="Unassembled WGS sequence"/>
</dbReference>
<dbReference type="EMBL" id="FTOV01000004">
    <property type="protein sequence ID" value="SIS96810.1"/>
    <property type="molecule type" value="Genomic_DNA"/>
</dbReference>
<dbReference type="RefSeq" id="WP_076392348.1">
    <property type="nucleotide sequence ID" value="NZ_FTOV01000004.1"/>
</dbReference>
<name>A0A1N7NER3_9FLAO</name>
<proteinExistence type="predicted"/>
<sequence length="108" mass="12983">MDIKEKKIKKTTPDYKQIYQDLITMKYPEKLQQCEHILRKKELGFLDVLEVNNILKPNKTDQNLKSYDKSTILKILDYQKKNNLNNTELAIKFKMSRNTVGKWKKIFF</sequence>
<dbReference type="STRING" id="373672.SAMN05421785_104214"/>
<dbReference type="GO" id="GO:0043565">
    <property type="term" value="F:sequence-specific DNA binding"/>
    <property type="evidence" value="ECO:0007669"/>
    <property type="project" value="InterPro"/>
</dbReference>
<protein>
    <recommendedName>
        <fullName evidence="3">Helix-turn-helix domain-containing protein</fullName>
    </recommendedName>
</protein>
<reference evidence="1 2" key="1">
    <citation type="submission" date="2017-01" db="EMBL/GenBank/DDBJ databases">
        <authorList>
            <person name="Mah S.A."/>
            <person name="Swanson W.J."/>
            <person name="Moy G.W."/>
            <person name="Vacquier V.D."/>
        </authorList>
    </citation>
    <scope>NUCLEOTIDE SEQUENCE [LARGE SCALE GENOMIC DNA]</scope>
    <source>
        <strain evidence="1 2">DSM 18014</strain>
    </source>
</reference>
<accession>A0A1N7NER3</accession>
<evidence type="ECO:0000313" key="1">
    <source>
        <dbReference type="EMBL" id="SIS96810.1"/>
    </source>
</evidence>